<evidence type="ECO:0000259" key="1">
    <source>
        <dbReference type="Pfam" id="PF08240"/>
    </source>
</evidence>
<dbReference type="SUPFAM" id="SSF50129">
    <property type="entry name" value="GroES-like"/>
    <property type="match status" value="1"/>
</dbReference>
<reference evidence="2 3" key="1">
    <citation type="journal article" date="2019" name="Int. J. Syst. Evol. Microbiol.">
        <title>The Global Catalogue of Microorganisms (GCM) 10K type strain sequencing project: providing services to taxonomists for standard genome sequencing and annotation.</title>
        <authorList>
            <consortium name="The Broad Institute Genomics Platform"/>
            <consortium name="The Broad Institute Genome Sequencing Center for Infectious Disease"/>
            <person name="Wu L."/>
            <person name="Ma J."/>
        </authorList>
    </citation>
    <scope>NUCLEOTIDE SEQUENCE [LARGE SCALE GENOMIC DNA]</scope>
    <source>
        <strain evidence="2 3">JCM 16013</strain>
    </source>
</reference>
<organism evidence="2 3">
    <name type="scientific">Catenulispora subtropica</name>
    <dbReference type="NCBI Taxonomy" id="450798"/>
    <lineage>
        <taxon>Bacteria</taxon>
        <taxon>Bacillati</taxon>
        <taxon>Actinomycetota</taxon>
        <taxon>Actinomycetes</taxon>
        <taxon>Catenulisporales</taxon>
        <taxon>Catenulisporaceae</taxon>
        <taxon>Catenulispora</taxon>
    </lineage>
</organism>
<dbReference type="Gene3D" id="3.90.180.10">
    <property type="entry name" value="Medium-chain alcohol dehydrogenases, catalytic domain"/>
    <property type="match status" value="1"/>
</dbReference>
<comment type="caution">
    <text evidence="2">The sequence shown here is derived from an EMBL/GenBank/DDBJ whole genome shotgun (WGS) entry which is preliminary data.</text>
</comment>
<evidence type="ECO:0000313" key="3">
    <source>
        <dbReference type="Proteomes" id="UP001499854"/>
    </source>
</evidence>
<sequence>MPPVPGRDLAGWVEEVGAEVDGFKVGDAVLGSGVGTFAEFARVDELLRSASYHRVVTADRGVRY</sequence>
<dbReference type="EMBL" id="BAAAQM010000035">
    <property type="protein sequence ID" value="GAA1985146.1"/>
    <property type="molecule type" value="Genomic_DNA"/>
</dbReference>
<gene>
    <name evidence="2" type="ORF">GCM10009838_54130</name>
</gene>
<keyword evidence="3" id="KW-1185">Reference proteome</keyword>
<feature type="domain" description="Alcohol dehydrogenase-like N-terminal" evidence="1">
    <location>
        <begin position="1"/>
        <end position="45"/>
    </location>
</feature>
<protein>
    <recommendedName>
        <fullName evidence="1">Alcohol dehydrogenase-like N-terminal domain-containing protein</fullName>
    </recommendedName>
</protein>
<dbReference type="Pfam" id="PF08240">
    <property type="entry name" value="ADH_N"/>
    <property type="match status" value="1"/>
</dbReference>
<dbReference type="InterPro" id="IPR013154">
    <property type="entry name" value="ADH-like_N"/>
</dbReference>
<dbReference type="InterPro" id="IPR011032">
    <property type="entry name" value="GroES-like_sf"/>
</dbReference>
<name>A0ABN2SE53_9ACTN</name>
<accession>A0ABN2SE53</accession>
<proteinExistence type="predicted"/>
<dbReference type="Proteomes" id="UP001499854">
    <property type="component" value="Unassembled WGS sequence"/>
</dbReference>
<evidence type="ECO:0000313" key="2">
    <source>
        <dbReference type="EMBL" id="GAA1985146.1"/>
    </source>
</evidence>